<dbReference type="Gene3D" id="1.20.1440.80">
    <property type="entry name" value="Gap junction channel protein cysteine-rich domain"/>
    <property type="match status" value="1"/>
</dbReference>
<dbReference type="GeneID" id="120819569"/>
<dbReference type="GeneTree" id="ENSGT01150000286980"/>
<dbReference type="RefSeq" id="XP_040033036.1">
    <property type="nucleotide sequence ID" value="XM_040177102.1"/>
</dbReference>
<evidence type="ECO:0000256" key="9">
    <source>
        <dbReference type="SAM" id="MobiDB-lite"/>
    </source>
</evidence>
<dbReference type="Ensembl" id="ENSGACT00000045581.1">
    <property type="protein sequence ID" value="ENSGACP00000029859.1"/>
    <property type="gene ID" value="ENSGACG00000027475.1"/>
</dbReference>
<protein>
    <recommendedName>
        <fullName evidence="15">Gap junction protein delta 3</fullName>
    </recommendedName>
</protein>
<evidence type="ECO:0000313" key="14">
    <source>
        <dbReference type="Proteomes" id="UP000007635"/>
    </source>
</evidence>
<feature type="transmembrane region" description="Helical" evidence="10">
    <location>
        <begin position="77"/>
        <end position="97"/>
    </location>
</feature>
<feature type="region of interest" description="Disordered" evidence="9">
    <location>
        <begin position="217"/>
        <end position="272"/>
    </location>
</feature>
<evidence type="ECO:0000259" key="12">
    <source>
        <dbReference type="SMART" id="SM01089"/>
    </source>
</evidence>
<evidence type="ECO:0000259" key="11">
    <source>
        <dbReference type="SMART" id="SM00037"/>
    </source>
</evidence>
<keyword evidence="6" id="KW-0965">Cell junction</keyword>
<dbReference type="KEGG" id="gat:120819569"/>
<proteinExistence type="predicted"/>
<feature type="transmembrane region" description="Helical" evidence="10">
    <location>
        <begin position="21"/>
        <end position="41"/>
    </location>
</feature>
<keyword evidence="5" id="KW-0303">Gap junction</keyword>
<evidence type="ECO:0000256" key="8">
    <source>
        <dbReference type="ARBA" id="ARBA00023136"/>
    </source>
</evidence>
<feature type="transmembrane region" description="Helical" evidence="10">
    <location>
        <begin position="181"/>
        <end position="199"/>
    </location>
</feature>
<dbReference type="PROSITE" id="PS00407">
    <property type="entry name" value="CONNEXINS_1"/>
    <property type="match status" value="1"/>
</dbReference>
<feature type="compositionally biased region" description="Gly residues" evidence="9">
    <location>
        <begin position="241"/>
        <end position="251"/>
    </location>
</feature>
<reference evidence="13" key="3">
    <citation type="submission" date="2025-09" db="UniProtKB">
        <authorList>
            <consortium name="Ensembl"/>
        </authorList>
    </citation>
    <scope>IDENTIFICATION</scope>
</reference>
<evidence type="ECO:0008006" key="15">
    <source>
        <dbReference type="Google" id="ProtNLM"/>
    </source>
</evidence>
<dbReference type="PANTHER" id="PTHR11984:SF5">
    <property type="entry name" value="GAP JUNCTION DELTA-3 PROTEIN"/>
    <property type="match status" value="1"/>
</dbReference>
<dbReference type="RefSeq" id="XP_040033037.1">
    <property type="nucleotide sequence ID" value="XM_040177103.1"/>
</dbReference>
<dbReference type="SMART" id="SM00037">
    <property type="entry name" value="CNX"/>
    <property type="match status" value="1"/>
</dbReference>
<evidence type="ECO:0000256" key="3">
    <source>
        <dbReference type="ARBA" id="ARBA00022475"/>
    </source>
</evidence>
<accession>A0AAQ4NT30</accession>
<reference evidence="13" key="2">
    <citation type="submission" date="2025-08" db="UniProtKB">
        <authorList>
            <consortium name="Ensembl"/>
        </authorList>
    </citation>
    <scope>IDENTIFICATION</scope>
</reference>
<dbReference type="GO" id="GO:0005922">
    <property type="term" value="C:connexin complex"/>
    <property type="evidence" value="ECO:0007669"/>
    <property type="project" value="InterPro"/>
</dbReference>
<keyword evidence="8 10" id="KW-0472">Membrane</keyword>
<name>A0AAQ4NT30_GASAC</name>
<dbReference type="AlphaFoldDB" id="A0AAQ4NT30"/>
<dbReference type="GO" id="GO:0086077">
    <property type="term" value="F:gap junction channel activity involved in AV node cell-bundle of His cell electrical coupling"/>
    <property type="evidence" value="ECO:0007669"/>
    <property type="project" value="TreeGrafter"/>
</dbReference>
<dbReference type="InterPro" id="IPR038359">
    <property type="entry name" value="Connexin_N_sf"/>
</dbReference>
<dbReference type="GO" id="GO:0007267">
    <property type="term" value="P:cell-cell signaling"/>
    <property type="evidence" value="ECO:0007669"/>
    <property type="project" value="TreeGrafter"/>
</dbReference>
<feature type="transmembrane region" description="Helical" evidence="10">
    <location>
        <begin position="124"/>
        <end position="145"/>
    </location>
</feature>
<dbReference type="InterPro" id="IPR000500">
    <property type="entry name" value="Connexin"/>
</dbReference>
<keyword evidence="4 10" id="KW-0812">Transmembrane</keyword>
<dbReference type="InterPro" id="IPR017990">
    <property type="entry name" value="Connexin_CS"/>
</dbReference>
<feature type="domain" description="Connexin cysteine-rich" evidence="12">
    <location>
        <begin position="134"/>
        <end position="200"/>
    </location>
</feature>
<dbReference type="PRINTS" id="PR00206">
    <property type="entry name" value="CONNEXIN"/>
</dbReference>
<evidence type="ECO:0000313" key="13">
    <source>
        <dbReference type="Ensembl" id="ENSGACP00000029859.1"/>
    </source>
</evidence>
<evidence type="ECO:0000256" key="4">
    <source>
        <dbReference type="ARBA" id="ARBA00022692"/>
    </source>
</evidence>
<dbReference type="InterPro" id="IPR019570">
    <property type="entry name" value="Connexin_CCC"/>
</dbReference>
<evidence type="ECO:0000256" key="7">
    <source>
        <dbReference type="ARBA" id="ARBA00022989"/>
    </source>
</evidence>
<evidence type="ECO:0000256" key="10">
    <source>
        <dbReference type="SAM" id="Phobius"/>
    </source>
</evidence>
<evidence type="ECO:0000256" key="1">
    <source>
        <dbReference type="ARBA" id="ARBA00004610"/>
    </source>
</evidence>
<keyword evidence="7 10" id="KW-1133">Transmembrane helix</keyword>
<comment type="subcellular location">
    <subcellularLocation>
        <location evidence="1">Cell junction</location>
        <location evidence="1">Gap junction</location>
    </subcellularLocation>
    <subcellularLocation>
        <location evidence="2">Cell membrane</location>
        <topology evidence="2">Multi-pass membrane protein</topology>
    </subcellularLocation>
</comment>
<reference evidence="13 14" key="1">
    <citation type="journal article" date="2021" name="G3 (Bethesda)">
        <title>Improved contiguity of the threespine stickleback genome using long-read sequencing.</title>
        <authorList>
            <person name="Nath S."/>
            <person name="Shaw D.E."/>
            <person name="White M.A."/>
        </authorList>
    </citation>
    <scope>NUCLEOTIDE SEQUENCE [LARGE SCALE GENOMIC DNA]</scope>
    <source>
        <strain evidence="13 14">Lake Benthic</strain>
    </source>
</reference>
<keyword evidence="14" id="KW-1185">Reference proteome</keyword>
<organism evidence="13 14">
    <name type="scientific">Gasterosteus aculeatus aculeatus</name>
    <name type="common">three-spined stickleback</name>
    <dbReference type="NCBI Taxonomy" id="481459"/>
    <lineage>
        <taxon>Eukaryota</taxon>
        <taxon>Metazoa</taxon>
        <taxon>Chordata</taxon>
        <taxon>Craniata</taxon>
        <taxon>Vertebrata</taxon>
        <taxon>Euteleostomi</taxon>
        <taxon>Actinopterygii</taxon>
        <taxon>Neopterygii</taxon>
        <taxon>Teleostei</taxon>
        <taxon>Neoteleostei</taxon>
        <taxon>Acanthomorphata</taxon>
        <taxon>Eupercaria</taxon>
        <taxon>Perciformes</taxon>
        <taxon>Cottioidei</taxon>
        <taxon>Gasterosteales</taxon>
        <taxon>Gasterosteidae</taxon>
        <taxon>Gasterosteus</taxon>
    </lineage>
</organism>
<dbReference type="PANTHER" id="PTHR11984">
    <property type="entry name" value="CONNEXIN"/>
    <property type="match status" value="1"/>
</dbReference>
<dbReference type="SMART" id="SM01089">
    <property type="entry name" value="Connexin_CCC"/>
    <property type="match status" value="1"/>
</dbReference>
<evidence type="ECO:0000256" key="2">
    <source>
        <dbReference type="ARBA" id="ARBA00004651"/>
    </source>
</evidence>
<evidence type="ECO:0000256" key="5">
    <source>
        <dbReference type="ARBA" id="ARBA00022868"/>
    </source>
</evidence>
<keyword evidence="3" id="KW-1003">Cell membrane</keyword>
<dbReference type="InterPro" id="IPR013092">
    <property type="entry name" value="Connexin_N"/>
</dbReference>
<evidence type="ECO:0000256" key="6">
    <source>
        <dbReference type="ARBA" id="ARBA00022949"/>
    </source>
</evidence>
<dbReference type="Pfam" id="PF00029">
    <property type="entry name" value="Connexin"/>
    <property type="match status" value="1"/>
</dbReference>
<feature type="domain" description="Connexin N-terminal" evidence="11">
    <location>
        <begin position="43"/>
        <end position="76"/>
    </location>
</feature>
<dbReference type="Proteomes" id="UP000007635">
    <property type="component" value="Chromosome V"/>
</dbReference>
<sequence>MGEWSFLSELFDSLRAYSTMLGRFWLLVTVIFRMLILGTVASDLFEDEQEEFTCNTLQPGCKQVCYDMAFPISQYRFWVFNIVLIATPALVFLVYAVHHHNKRADGGQSSGRDDLADLHLRKFYVVNVVFRILAEVGFLVFQWTLYGFTVEAHFPCSRFPCPHVVDCFTSRPSEKTVFLRFYFGVGLVSAASSCAELFYSSVKWFCCSRRPLFAPDRRHHDDDDEEAGGGGGGGSEEKPRGGAGRGGGASHKGGARAGRSPSASRVRKGGKYAAAGRSWREAALLSKQAAGAQGHMSD</sequence>